<accession>A0AAE1LNP9</accession>
<keyword evidence="1" id="KW-0547">Nucleotide-binding</keyword>
<dbReference type="PANTHER" id="PTHR47642">
    <property type="entry name" value="ATP-DEPENDENT DNA HELICASE"/>
    <property type="match status" value="1"/>
</dbReference>
<keyword evidence="1" id="KW-0234">DNA repair</keyword>
<keyword evidence="1" id="KW-0378">Hydrolase</keyword>
<dbReference type="InterPro" id="IPR051055">
    <property type="entry name" value="PIF1_helicase"/>
</dbReference>
<evidence type="ECO:0000313" key="4">
    <source>
        <dbReference type="Proteomes" id="UP001219518"/>
    </source>
</evidence>
<gene>
    <name evidence="3" type="ORF">KUF71_014635</name>
</gene>
<keyword evidence="1 3" id="KW-0347">Helicase</keyword>
<sequence length="662" mass="74304">MVCLWNFAKFHKVKILENFNIIMVYPTIKLKTSPQDNEAFYKQQCLLFVPWRDEQTLHSNKTWEQVYHENLLLIKQNQENLLCLEGEPDEDAECDEFEQEILPREQWMAISSMRSNQQTAEVTLGFREIDTNKNWHDALVKYQDLGGIPFLQSFLQNAKRECASIATPNQQFQLNLAPEQLKVVELATLQILKCLNKLPVQSNVCKLQKKIIVQGKAGTGKSVIVSQIVEVAERELGQGSVVVLGPTGVSAVNVNGSTIQSKLKITSRSRNNDAEEFVPLKGQAAHDLAQVFEHVKFVIFDEFSMIGCSLLSKIDQRLRQATGNGNEDFGGLNCYFFGDVKQLSPVADSAAYSTNQKSLHTIRGKQLYDTMDAAFILKKIHRQNDLEFLEVLNNISMGQVSMKDYNLLSTRFTNALSCEELKEFRNALHLYPTVNQVHQFNKDCLEVLQNTHTKEPVPVAFVAAKHNIPAAARGTITDAEGLEPVLFLGEGAKIMLRVNLWTERGLVNGAMGEIEEIVYNEDAHPSHDPPSVLICKFPCYKGPYLDEVKKTVPIIPLTKSWINADGTNCSREQFPITLAYSTTIHKSQGLTLQKVFVDIGPKEMSPGLTYVALSRAKSLSGIVLAPFSYLRLKSLCKSNAIHKRISWEQLLQSKLPSSSTVG</sequence>
<evidence type="ECO:0000313" key="3">
    <source>
        <dbReference type="EMBL" id="KAK3926418.1"/>
    </source>
</evidence>
<keyword evidence="1" id="KW-0067">ATP-binding</keyword>
<dbReference type="EMBL" id="JAHWGI010001260">
    <property type="protein sequence ID" value="KAK3926418.1"/>
    <property type="molecule type" value="Genomic_DNA"/>
</dbReference>
<organism evidence="3 4">
    <name type="scientific">Frankliniella fusca</name>
    <dbReference type="NCBI Taxonomy" id="407009"/>
    <lineage>
        <taxon>Eukaryota</taxon>
        <taxon>Metazoa</taxon>
        <taxon>Ecdysozoa</taxon>
        <taxon>Arthropoda</taxon>
        <taxon>Hexapoda</taxon>
        <taxon>Insecta</taxon>
        <taxon>Pterygota</taxon>
        <taxon>Neoptera</taxon>
        <taxon>Paraneoptera</taxon>
        <taxon>Thysanoptera</taxon>
        <taxon>Terebrantia</taxon>
        <taxon>Thripoidea</taxon>
        <taxon>Thripidae</taxon>
        <taxon>Frankliniella</taxon>
    </lineage>
</organism>
<keyword evidence="4" id="KW-1185">Reference proteome</keyword>
<evidence type="ECO:0000259" key="2">
    <source>
        <dbReference type="Pfam" id="PF05970"/>
    </source>
</evidence>
<protein>
    <recommendedName>
        <fullName evidence="1">ATP-dependent DNA helicase</fullName>
        <ecNumber evidence="1">5.6.2.3</ecNumber>
    </recommendedName>
</protein>
<dbReference type="GO" id="GO:0006310">
    <property type="term" value="P:DNA recombination"/>
    <property type="evidence" value="ECO:0007669"/>
    <property type="project" value="UniProtKB-KW"/>
</dbReference>
<proteinExistence type="inferred from homology"/>
<dbReference type="EC" id="5.6.2.3" evidence="1"/>
<comment type="caution">
    <text evidence="3">The sequence shown here is derived from an EMBL/GenBank/DDBJ whole genome shotgun (WGS) entry which is preliminary data.</text>
</comment>
<feature type="domain" description="DNA helicase Pif1-like DEAD-box helicase" evidence="2">
    <location>
        <begin position="201"/>
        <end position="401"/>
    </location>
</feature>
<comment type="catalytic activity">
    <reaction evidence="1">
        <text>ATP + H2O = ADP + phosphate + H(+)</text>
        <dbReference type="Rhea" id="RHEA:13065"/>
        <dbReference type="ChEBI" id="CHEBI:15377"/>
        <dbReference type="ChEBI" id="CHEBI:15378"/>
        <dbReference type="ChEBI" id="CHEBI:30616"/>
        <dbReference type="ChEBI" id="CHEBI:43474"/>
        <dbReference type="ChEBI" id="CHEBI:456216"/>
        <dbReference type="EC" id="5.6.2.3"/>
    </reaction>
</comment>
<name>A0AAE1LNP9_9NEOP</name>
<evidence type="ECO:0000256" key="1">
    <source>
        <dbReference type="RuleBase" id="RU363044"/>
    </source>
</evidence>
<comment type="cofactor">
    <cofactor evidence="1">
        <name>Mg(2+)</name>
        <dbReference type="ChEBI" id="CHEBI:18420"/>
    </cofactor>
</comment>
<reference evidence="3" key="1">
    <citation type="submission" date="2021-07" db="EMBL/GenBank/DDBJ databases">
        <authorList>
            <person name="Catto M.A."/>
            <person name="Jacobson A."/>
            <person name="Kennedy G."/>
            <person name="Labadie P."/>
            <person name="Hunt B.G."/>
            <person name="Srinivasan R."/>
        </authorList>
    </citation>
    <scope>NUCLEOTIDE SEQUENCE</scope>
    <source>
        <strain evidence="3">PL_HMW_Pooled</strain>
        <tissue evidence="3">Head</tissue>
    </source>
</reference>
<keyword evidence="1" id="KW-0233">DNA recombination</keyword>
<keyword evidence="1" id="KW-0227">DNA damage</keyword>
<dbReference type="GO" id="GO:0043139">
    <property type="term" value="F:5'-3' DNA helicase activity"/>
    <property type="evidence" value="ECO:0007669"/>
    <property type="project" value="UniProtKB-EC"/>
</dbReference>
<dbReference type="Pfam" id="PF05970">
    <property type="entry name" value="PIF1"/>
    <property type="match status" value="1"/>
</dbReference>
<comment type="similarity">
    <text evidence="1">Belongs to the helicase family.</text>
</comment>
<dbReference type="AlphaFoldDB" id="A0AAE1LNP9"/>
<dbReference type="SUPFAM" id="SSF52540">
    <property type="entry name" value="P-loop containing nucleoside triphosphate hydrolases"/>
    <property type="match status" value="2"/>
</dbReference>
<dbReference type="CDD" id="cd18809">
    <property type="entry name" value="SF1_C_RecD"/>
    <property type="match status" value="1"/>
</dbReference>
<dbReference type="InterPro" id="IPR010285">
    <property type="entry name" value="DNA_helicase_pif1-like_DEAD"/>
</dbReference>
<dbReference type="GO" id="GO:0016787">
    <property type="term" value="F:hydrolase activity"/>
    <property type="evidence" value="ECO:0007669"/>
    <property type="project" value="UniProtKB-KW"/>
</dbReference>
<dbReference type="GO" id="GO:0006281">
    <property type="term" value="P:DNA repair"/>
    <property type="evidence" value="ECO:0007669"/>
    <property type="project" value="UniProtKB-KW"/>
</dbReference>
<dbReference type="Proteomes" id="UP001219518">
    <property type="component" value="Unassembled WGS sequence"/>
</dbReference>
<dbReference type="GO" id="GO:0000723">
    <property type="term" value="P:telomere maintenance"/>
    <property type="evidence" value="ECO:0007669"/>
    <property type="project" value="InterPro"/>
</dbReference>
<dbReference type="InterPro" id="IPR027417">
    <property type="entry name" value="P-loop_NTPase"/>
</dbReference>
<dbReference type="GO" id="GO:0005524">
    <property type="term" value="F:ATP binding"/>
    <property type="evidence" value="ECO:0007669"/>
    <property type="project" value="UniProtKB-KW"/>
</dbReference>
<reference evidence="3" key="2">
    <citation type="journal article" date="2023" name="BMC Genomics">
        <title>Pest status, molecular evolution, and epigenetic factors derived from the genome assembly of Frankliniella fusca, a thysanopteran phytovirus vector.</title>
        <authorList>
            <person name="Catto M.A."/>
            <person name="Labadie P.E."/>
            <person name="Jacobson A.L."/>
            <person name="Kennedy G.G."/>
            <person name="Srinivasan R."/>
            <person name="Hunt B.G."/>
        </authorList>
    </citation>
    <scope>NUCLEOTIDE SEQUENCE</scope>
    <source>
        <strain evidence="3">PL_HMW_Pooled</strain>
    </source>
</reference>
<dbReference type="Gene3D" id="3.40.50.300">
    <property type="entry name" value="P-loop containing nucleotide triphosphate hydrolases"/>
    <property type="match status" value="2"/>
</dbReference>